<dbReference type="GO" id="GO:0030527">
    <property type="term" value="F:structural constituent of chromatin"/>
    <property type="evidence" value="ECO:0007669"/>
    <property type="project" value="InterPro"/>
</dbReference>
<dbReference type="InterPro" id="IPR000119">
    <property type="entry name" value="Hist_DNA-bd"/>
</dbReference>
<evidence type="ECO:0000256" key="2">
    <source>
        <dbReference type="ARBA" id="ARBA00023125"/>
    </source>
</evidence>
<dbReference type="PANTHER" id="PTHR33175">
    <property type="entry name" value="DNA-BINDING PROTEIN HU"/>
    <property type="match status" value="1"/>
</dbReference>
<name>G5JET9_CROWT</name>
<evidence type="ECO:0000256" key="1">
    <source>
        <dbReference type="ARBA" id="ARBA00023067"/>
    </source>
</evidence>
<reference evidence="4 5" key="1">
    <citation type="journal article" date="2011" name="Front. Microbiol.">
        <title>Two Strains of Crocosphaera watsonii with Highly Conserved Genomes are Distinguished by Strain-Specific Features.</title>
        <authorList>
            <person name="Bench S.R."/>
            <person name="Ilikchyan I.N."/>
            <person name="Tripp H.J."/>
            <person name="Zehr J.P."/>
        </authorList>
    </citation>
    <scope>NUCLEOTIDE SEQUENCE [LARGE SCALE GENOMIC DNA]</scope>
    <source>
        <strain evidence="4 5">WH 0003</strain>
    </source>
</reference>
<evidence type="ECO:0000313" key="4">
    <source>
        <dbReference type="EMBL" id="EHJ09297.1"/>
    </source>
</evidence>
<dbReference type="Gene3D" id="4.10.520.10">
    <property type="entry name" value="IHF-like DNA-binding proteins"/>
    <property type="match status" value="1"/>
</dbReference>
<keyword evidence="2" id="KW-0238">DNA-binding</keyword>
<dbReference type="Proteomes" id="UP000003477">
    <property type="component" value="Unassembled WGS sequence"/>
</dbReference>
<evidence type="ECO:0008006" key="6">
    <source>
        <dbReference type="Google" id="ProtNLM"/>
    </source>
</evidence>
<dbReference type="InterPro" id="IPR010992">
    <property type="entry name" value="IHF-like_DNA-bd_dom_sf"/>
</dbReference>
<proteinExistence type="inferred from homology"/>
<keyword evidence="1" id="KW-0226">DNA condensation</keyword>
<protein>
    <recommendedName>
        <fullName evidence="6">Integration host factor subunit beta</fullName>
    </recommendedName>
</protein>
<dbReference type="AlphaFoldDB" id="G5JET9"/>
<evidence type="ECO:0000313" key="5">
    <source>
        <dbReference type="Proteomes" id="UP000003477"/>
    </source>
</evidence>
<dbReference type="CDD" id="cd13832">
    <property type="entry name" value="IHF"/>
    <property type="match status" value="1"/>
</dbReference>
<organism evidence="4 5">
    <name type="scientific">Crocosphaera watsonii WH 0003</name>
    <dbReference type="NCBI Taxonomy" id="423471"/>
    <lineage>
        <taxon>Bacteria</taxon>
        <taxon>Bacillati</taxon>
        <taxon>Cyanobacteriota</taxon>
        <taxon>Cyanophyceae</taxon>
        <taxon>Oscillatoriophycideae</taxon>
        <taxon>Chroococcales</taxon>
        <taxon>Aphanothecaceae</taxon>
        <taxon>Crocosphaera</taxon>
    </lineage>
</organism>
<gene>
    <name evidence="4" type="ORF">CWATWH0003_B276</name>
</gene>
<dbReference type="GO" id="GO:0003677">
    <property type="term" value="F:DNA binding"/>
    <property type="evidence" value="ECO:0007669"/>
    <property type="project" value="UniProtKB-KW"/>
</dbReference>
<dbReference type="GO" id="GO:0030261">
    <property type="term" value="P:chromosome condensation"/>
    <property type="evidence" value="ECO:0007669"/>
    <property type="project" value="UniProtKB-KW"/>
</dbReference>
<dbReference type="EMBL" id="AESD01001089">
    <property type="protein sequence ID" value="EHJ09297.1"/>
    <property type="molecule type" value="Genomic_DNA"/>
</dbReference>
<dbReference type="PANTHER" id="PTHR33175:SF3">
    <property type="entry name" value="DNA-BINDING PROTEIN HU-BETA"/>
    <property type="match status" value="1"/>
</dbReference>
<evidence type="ECO:0000256" key="3">
    <source>
        <dbReference type="RuleBase" id="RU003939"/>
    </source>
</evidence>
<comment type="caution">
    <text evidence="4">The sequence shown here is derived from an EMBL/GenBank/DDBJ whole genome shotgun (WGS) entry which is preliminary data.</text>
</comment>
<dbReference type="PATRIC" id="fig|423471.3.peg.5542"/>
<dbReference type="Pfam" id="PF00216">
    <property type="entry name" value="Bac_DNA_binding"/>
    <property type="match status" value="1"/>
</dbReference>
<dbReference type="SMART" id="SM00411">
    <property type="entry name" value="BHL"/>
    <property type="match status" value="1"/>
</dbReference>
<accession>G5JET9</accession>
<comment type="similarity">
    <text evidence="3">Belongs to the bacterial histone-like protein family.</text>
</comment>
<dbReference type="SUPFAM" id="SSF47729">
    <property type="entry name" value="IHF-like DNA-binding proteins"/>
    <property type="match status" value="1"/>
</dbReference>
<sequence>MSISKKELIRRIAQRNGQDTKVIETILDDTLEEIYQSLKAGESVNLRNFGTFYIKVYPTSAKFKFNPSQRLRKLFNWSSSYKGDI</sequence>